<evidence type="ECO:0000313" key="2">
    <source>
        <dbReference type="Proteomes" id="UP000322225"/>
    </source>
</evidence>
<dbReference type="KEGG" id="ksn:43591783"/>
<protein>
    <submittedName>
        <fullName evidence="1">Uncharacterized protein</fullName>
    </submittedName>
</protein>
<gene>
    <name evidence="1" type="ORF">CI109_107084</name>
</gene>
<keyword evidence="2" id="KW-1185">Reference proteome</keyword>
<dbReference type="AlphaFoldDB" id="A0A5M6BR24"/>
<organism evidence="1 2">
    <name type="scientific">Kwoniella shandongensis</name>
    <dbReference type="NCBI Taxonomy" id="1734106"/>
    <lineage>
        <taxon>Eukaryota</taxon>
        <taxon>Fungi</taxon>
        <taxon>Dikarya</taxon>
        <taxon>Basidiomycota</taxon>
        <taxon>Agaricomycotina</taxon>
        <taxon>Tremellomycetes</taxon>
        <taxon>Tremellales</taxon>
        <taxon>Cryptococcaceae</taxon>
        <taxon>Kwoniella</taxon>
    </lineage>
</organism>
<reference evidence="1" key="1">
    <citation type="submission" date="2017-08" db="EMBL/GenBank/DDBJ databases">
        <authorList>
            <person name="Cuomo C."/>
            <person name="Billmyre B."/>
            <person name="Heitman J."/>
        </authorList>
    </citation>
    <scope>NUCLEOTIDE SEQUENCE</scope>
    <source>
        <strain evidence="1">CBS 12478</strain>
    </source>
</reference>
<accession>A0A5M6BR24</accession>
<dbReference type="RefSeq" id="XP_031858151.1">
    <property type="nucleotide sequence ID" value="XM_032007612.1"/>
</dbReference>
<reference evidence="1" key="2">
    <citation type="submission" date="2024-01" db="EMBL/GenBank/DDBJ databases">
        <title>Comparative genomics of Cryptococcus and Kwoniella reveals pathogenesis evolution and contrasting modes of karyotype evolution via chromosome fusion or intercentromeric recombination.</title>
        <authorList>
            <person name="Coelho M.A."/>
            <person name="David-Palma M."/>
            <person name="Shea T."/>
            <person name="Bowers K."/>
            <person name="McGinley-Smith S."/>
            <person name="Mohammad A.W."/>
            <person name="Gnirke A."/>
            <person name="Yurkov A.M."/>
            <person name="Nowrousian M."/>
            <person name="Sun S."/>
            <person name="Cuomo C.A."/>
            <person name="Heitman J."/>
        </authorList>
    </citation>
    <scope>NUCLEOTIDE SEQUENCE</scope>
    <source>
        <strain evidence="1">CBS 12478</strain>
    </source>
</reference>
<name>A0A5M6BR24_9TREE</name>
<evidence type="ECO:0000313" key="1">
    <source>
        <dbReference type="EMBL" id="WWD22591.1"/>
    </source>
</evidence>
<dbReference type="EMBL" id="CP144063">
    <property type="protein sequence ID" value="WWD22591.1"/>
    <property type="molecule type" value="Genomic_DNA"/>
</dbReference>
<proteinExistence type="predicted"/>
<dbReference type="OrthoDB" id="2306919at2759"/>
<dbReference type="Proteomes" id="UP000322225">
    <property type="component" value="Chromosome 13"/>
</dbReference>
<sequence length="146" mass="16716">MASTDEIVTRLFSRPTPPPLEPGTKVYAPELTPAIAKLKEHKFVIAALHLANDDIHHCHLIAQDNEGDSTADLLHATLHRREGDYWNSKYWWSHVGSHPTVSISEAKLFVDNCEKISKTKGDDIKLRERQWKELKALVEWTRTNCH</sequence>
<dbReference type="GeneID" id="43591783"/>